<feature type="transmembrane region" description="Helical" evidence="1">
    <location>
        <begin position="6"/>
        <end position="24"/>
    </location>
</feature>
<gene>
    <name evidence="3" type="ORF">ACFOYW_06905</name>
</gene>
<protein>
    <submittedName>
        <fullName evidence="3">VanZ family protein</fullName>
    </submittedName>
</protein>
<dbReference type="InterPro" id="IPR006976">
    <property type="entry name" value="VanZ-like"/>
</dbReference>
<feature type="domain" description="VanZ-like" evidence="2">
    <location>
        <begin position="13"/>
        <end position="137"/>
    </location>
</feature>
<evidence type="ECO:0000256" key="1">
    <source>
        <dbReference type="SAM" id="Phobius"/>
    </source>
</evidence>
<name>A0ABV8Q3U7_9MICO</name>
<evidence type="ECO:0000259" key="2">
    <source>
        <dbReference type="Pfam" id="PF04892"/>
    </source>
</evidence>
<organism evidence="3 4">
    <name type="scientific">Gryllotalpicola reticulitermitis</name>
    <dbReference type="NCBI Taxonomy" id="1184153"/>
    <lineage>
        <taxon>Bacteria</taxon>
        <taxon>Bacillati</taxon>
        <taxon>Actinomycetota</taxon>
        <taxon>Actinomycetes</taxon>
        <taxon>Micrococcales</taxon>
        <taxon>Microbacteriaceae</taxon>
        <taxon>Gryllotalpicola</taxon>
    </lineage>
</organism>
<comment type="caution">
    <text evidence="3">The sequence shown here is derived from an EMBL/GenBank/DDBJ whole genome shotgun (WGS) entry which is preliminary data.</text>
</comment>
<keyword evidence="1" id="KW-0812">Transmembrane</keyword>
<proteinExistence type="predicted"/>
<keyword evidence="1" id="KW-0472">Membrane</keyword>
<dbReference type="PANTHER" id="PTHR36834:SF1">
    <property type="entry name" value="INTEGRAL MEMBRANE PROTEIN"/>
    <property type="match status" value="1"/>
</dbReference>
<keyword evidence="4" id="KW-1185">Reference proteome</keyword>
<dbReference type="EMBL" id="JBHSCN010000004">
    <property type="protein sequence ID" value="MFC4243097.1"/>
    <property type="molecule type" value="Genomic_DNA"/>
</dbReference>
<accession>A0ABV8Q3U7</accession>
<sequence length="171" mass="19184">MFRRHPVLAPLTLLYLAAVAWLTLGPQPLDDRDQGLLLVAIRFARAVLVPRWPTVAAGLTYNHIEFAANVVMFVPLGVFLLLLLGRRLWWLVVLIGVALTCGIETAQRVIPGRVSDIRDIEANSIGTVIGVVLALIITIPAYRRERDRQRIRELEAELIRYRRVGESSSRG</sequence>
<evidence type="ECO:0000313" key="4">
    <source>
        <dbReference type="Proteomes" id="UP001595900"/>
    </source>
</evidence>
<dbReference type="RefSeq" id="WP_390228076.1">
    <property type="nucleotide sequence ID" value="NZ_JBHSCN010000004.1"/>
</dbReference>
<dbReference type="PANTHER" id="PTHR36834">
    <property type="entry name" value="MEMBRANE PROTEIN-RELATED"/>
    <property type="match status" value="1"/>
</dbReference>
<feature type="transmembrane region" description="Helical" evidence="1">
    <location>
        <begin position="89"/>
        <end position="110"/>
    </location>
</feature>
<keyword evidence="1" id="KW-1133">Transmembrane helix</keyword>
<dbReference type="InterPro" id="IPR053150">
    <property type="entry name" value="Teicoplanin_resist-assoc"/>
</dbReference>
<evidence type="ECO:0000313" key="3">
    <source>
        <dbReference type="EMBL" id="MFC4243097.1"/>
    </source>
</evidence>
<dbReference type="Pfam" id="PF04892">
    <property type="entry name" value="VanZ"/>
    <property type="match status" value="1"/>
</dbReference>
<feature type="transmembrane region" description="Helical" evidence="1">
    <location>
        <begin position="122"/>
        <end position="142"/>
    </location>
</feature>
<feature type="transmembrane region" description="Helical" evidence="1">
    <location>
        <begin position="66"/>
        <end position="84"/>
    </location>
</feature>
<dbReference type="Proteomes" id="UP001595900">
    <property type="component" value="Unassembled WGS sequence"/>
</dbReference>
<reference evidence="4" key="1">
    <citation type="journal article" date="2019" name="Int. J. Syst. Evol. Microbiol.">
        <title>The Global Catalogue of Microorganisms (GCM) 10K type strain sequencing project: providing services to taxonomists for standard genome sequencing and annotation.</title>
        <authorList>
            <consortium name="The Broad Institute Genomics Platform"/>
            <consortium name="The Broad Institute Genome Sequencing Center for Infectious Disease"/>
            <person name="Wu L."/>
            <person name="Ma J."/>
        </authorList>
    </citation>
    <scope>NUCLEOTIDE SEQUENCE [LARGE SCALE GENOMIC DNA]</scope>
    <source>
        <strain evidence="4">CGMCC 1.10363</strain>
    </source>
</reference>